<keyword evidence="2" id="KW-0813">Transport</keyword>
<feature type="domain" description="Major facilitator superfamily (MFS) profile" evidence="8">
    <location>
        <begin position="1"/>
        <end position="197"/>
    </location>
</feature>
<dbReference type="PATRIC" id="fig|883161.3.peg.2010"/>
<dbReference type="GO" id="GO:0005886">
    <property type="term" value="C:plasma membrane"/>
    <property type="evidence" value="ECO:0007669"/>
    <property type="project" value="UniProtKB-SubCell"/>
</dbReference>
<accession>S2W271</accession>
<feature type="transmembrane region" description="Helical" evidence="7">
    <location>
        <begin position="36"/>
        <end position="59"/>
    </location>
</feature>
<comment type="subcellular location">
    <subcellularLocation>
        <location evidence="1">Cell membrane</location>
        <topology evidence="1">Multi-pass membrane protein</topology>
    </subcellularLocation>
</comment>
<dbReference type="PANTHER" id="PTHR23513:SF11">
    <property type="entry name" value="STAPHYLOFERRIN A TRANSPORTER"/>
    <property type="match status" value="1"/>
</dbReference>
<dbReference type="HOGENOM" id="CLU_034180_11_2_11"/>
<name>S2W271_9ACTN</name>
<evidence type="ECO:0000256" key="1">
    <source>
        <dbReference type="ARBA" id="ARBA00004651"/>
    </source>
</evidence>
<evidence type="ECO:0000256" key="6">
    <source>
        <dbReference type="ARBA" id="ARBA00023136"/>
    </source>
</evidence>
<keyword evidence="5 7" id="KW-1133">Transmembrane helix</keyword>
<dbReference type="Pfam" id="PF05977">
    <property type="entry name" value="MFS_3"/>
    <property type="match status" value="1"/>
</dbReference>
<reference evidence="9 10" key="1">
    <citation type="submission" date="2013-04" db="EMBL/GenBank/DDBJ databases">
        <title>The Genome Sequence of Propionimicrobium lymphophilum ACS-093-V-SCH5.</title>
        <authorList>
            <consortium name="The Broad Institute Genomics Platform"/>
            <person name="Earl A."/>
            <person name="Ward D."/>
            <person name="Feldgarden M."/>
            <person name="Gevers D."/>
            <person name="Saerens B."/>
            <person name="Vaneechoutte M."/>
            <person name="Walker B."/>
            <person name="Young S."/>
            <person name="Zeng Q."/>
            <person name="Gargeya S."/>
            <person name="Fitzgerald M."/>
            <person name="Haas B."/>
            <person name="Abouelleil A."/>
            <person name="Allen A.W."/>
            <person name="Alvarado L."/>
            <person name="Arachchi H.M."/>
            <person name="Berlin A.M."/>
            <person name="Chapman S.B."/>
            <person name="Gainer-Dewar J."/>
            <person name="Goldberg J."/>
            <person name="Griggs A."/>
            <person name="Gujja S."/>
            <person name="Hansen M."/>
            <person name="Howarth C."/>
            <person name="Imamovic A."/>
            <person name="Ireland A."/>
            <person name="Larimer J."/>
            <person name="McCowan C."/>
            <person name="Murphy C."/>
            <person name="Pearson M."/>
            <person name="Poon T.W."/>
            <person name="Priest M."/>
            <person name="Roberts A."/>
            <person name="Saif S."/>
            <person name="Shea T."/>
            <person name="Sisk P."/>
            <person name="Sykes S."/>
            <person name="Wortman J."/>
            <person name="Nusbaum C."/>
            <person name="Birren B."/>
        </authorList>
    </citation>
    <scope>NUCLEOTIDE SEQUENCE [LARGE SCALE GENOMIC DNA]</scope>
    <source>
        <strain evidence="9 10">ACS-093-V-SCH5</strain>
    </source>
</reference>
<dbReference type="AlphaFoldDB" id="S2W271"/>
<evidence type="ECO:0000256" key="3">
    <source>
        <dbReference type="ARBA" id="ARBA00022475"/>
    </source>
</evidence>
<evidence type="ECO:0000256" key="2">
    <source>
        <dbReference type="ARBA" id="ARBA00022448"/>
    </source>
</evidence>
<dbReference type="PROSITE" id="PS50850">
    <property type="entry name" value="MFS"/>
    <property type="match status" value="2"/>
</dbReference>
<dbReference type="EMBL" id="AGZR01000009">
    <property type="protein sequence ID" value="EPD32450.1"/>
    <property type="molecule type" value="Genomic_DNA"/>
</dbReference>
<feature type="transmembrane region" description="Helical" evidence="7">
    <location>
        <begin position="222"/>
        <end position="246"/>
    </location>
</feature>
<dbReference type="GO" id="GO:0022857">
    <property type="term" value="F:transmembrane transporter activity"/>
    <property type="evidence" value="ECO:0007669"/>
    <property type="project" value="InterPro"/>
</dbReference>
<keyword evidence="4 7" id="KW-0812">Transmembrane</keyword>
<feature type="transmembrane region" description="Helical" evidence="7">
    <location>
        <begin position="344"/>
        <end position="364"/>
    </location>
</feature>
<organism evidence="9 10">
    <name type="scientific">Propionimicrobium lymphophilum ACS-093-V-SCH5</name>
    <dbReference type="NCBI Taxonomy" id="883161"/>
    <lineage>
        <taxon>Bacteria</taxon>
        <taxon>Bacillati</taxon>
        <taxon>Actinomycetota</taxon>
        <taxon>Actinomycetes</taxon>
        <taxon>Propionibacteriales</taxon>
        <taxon>Propionibacteriaceae</taxon>
        <taxon>Propionimicrobium</taxon>
    </lineage>
</organism>
<dbReference type="InterPro" id="IPR020846">
    <property type="entry name" value="MFS_dom"/>
</dbReference>
<dbReference type="InterPro" id="IPR010290">
    <property type="entry name" value="TM_effector"/>
</dbReference>
<feature type="transmembrane region" description="Helical" evidence="7">
    <location>
        <begin position="174"/>
        <end position="192"/>
    </location>
</feature>
<dbReference type="Gene3D" id="1.20.1250.20">
    <property type="entry name" value="MFS general substrate transporter like domains"/>
    <property type="match status" value="1"/>
</dbReference>
<feature type="transmembrane region" description="Helical" evidence="7">
    <location>
        <begin position="376"/>
        <end position="395"/>
    </location>
</feature>
<keyword evidence="6 7" id="KW-0472">Membrane</keyword>
<proteinExistence type="predicted"/>
<evidence type="ECO:0000256" key="7">
    <source>
        <dbReference type="SAM" id="Phobius"/>
    </source>
</evidence>
<dbReference type="RefSeq" id="WP_016456825.1">
    <property type="nucleotide sequence ID" value="NZ_KE150269.1"/>
</dbReference>
<dbReference type="InterPro" id="IPR036259">
    <property type="entry name" value="MFS_trans_sf"/>
</dbReference>
<dbReference type="SUPFAM" id="SSF103473">
    <property type="entry name" value="MFS general substrate transporter"/>
    <property type="match status" value="1"/>
</dbReference>
<feature type="transmembrane region" description="Helical" evidence="7">
    <location>
        <begin position="258"/>
        <end position="277"/>
    </location>
</feature>
<feature type="domain" description="Major facilitator superfamily (MFS) profile" evidence="8">
    <location>
        <begin position="207"/>
        <end position="431"/>
    </location>
</feature>
<dbReference type="OrthoDB" id="9775268at2"/>
<feature type="transmembrane region" description="Helical" evidence="7">
    <location>
        <begin position="284"/>
        <end position="303"/>
    </location>
</feature>
<evidence type="ECO:0000313" key="10">
    <source>
        <dbReference type="Proteomes" id="UP000014417"/>
    </source>
</evidence>
<feature type="transmembrane region" description="Helical" evidence="7">
    <location>
        <begin position="12"/>
        <end position="30"/>
    </location>
</feature>
<dbReference type="CDD" id="cd06173">
    <property type="entry name" value="MFS_MefA_like"/>
    <property type="match status" value="1"/>
</dbReference>
<dbReference type="PANTHER" id="PTHR23513">
    <property type="entry name" value="INTEGRAL MEMBRANE EFFLUX PROTEIN-RELATED"/>
    <property type="match status" value="1"/>
</dbReference>
<evidence type="ECO:0000313" key="9">
    <source>
        <dbReference type="EMBL" id="EPD32450.1"/>
    </source>
</evidence>
<dbReference type="Proteomes" id="UP000014417">
    <property type="component" value="Unassembled WGS sequence"/>
</dbReference>
<evidence type="ECO:0000256" key="5">
    <source>
        <dbReference type="ARBA" id="ARBA00022989"/>
    </source>
</evidence>
<evidence type="ECO:0000256" key="4">
    <source>
        <dbReference type="ARBA" id="ARBA00022692"/>
    </source>
</evidence>
<sequence>MRKMFISLAIINYRIWFTGSLASNIGNWMVRTAQSWLVLVILTDNSAAALGFLTAVTFIPNLILNQFGGAAADRFDKRKLLLVMQVEGAISTALVGTLVVTGNAQLWMIYLIAFIDGITITFDNPARQSMVSEIVPSHQLANAIALNSTSFNSARLIGPGIAGLLIAIVGTGQVFFIGTASYVCMFICLLLLDGKKMTPAKAQQADRGIIAGLRYVRRRPDIIVVLACGFAIGGLGFNFQISNAVMSTALYGKGAGEFGALGSIMGAGALTAALAAARRGRGRLRYVLIGMAGYTVFSALAAIKTSYLIFALLQAPIGLFTITALVTGNTLVQTASSPVMRGRMLALWNLMIMGVAPLVSPLVGWLGDSLGPEWTIWFGVICVGVATLAITALVMHKDQLRFVLDHTRRWPTVRLLRNGGPSNDVDEPKDR</sequence>
<keyword evidence="10" id="KW-1185">Reference proteome</keyword>
<keyword evidence="3" id="KW-1003">Cell membrane</keyword>
<comment type="caution">
    <text evidence="9">The sequence shown here is derived from an EMBL/GenBank/DDBJ whole genome shotgun (WGS) entry which is preliminary data.</text>
</comment>
<evidence type="ECO:0000259" key="8">
    <source>
        <dbReference type="PROSITE" id="PS50850"/>
    </source>
</evidence>
<dbReference type="STRING" id="883161.HMPREF9306_02021"/>
<gene>
    <name evidence="9" type="ORF">HMPREF9306_02021</name>
</gene>
<feature type="transmembrane region" description="Helical" evidence="7">
    <location>
        <begin position="309"/>
        <end position="332"/>
    </location>
</feature>
<protein>
    <recommendedName>
        <fullName evidence="8">Major facilitator superfamily (MFS) profile domain-containing protein</fullName>
    </recommendedName>
</protein>